<dbReference type="Proteomes" id="UP000799438">
    <property type="component" value="Unassembled WGS sequence"/>
</dbReference>
<evidence type="ECO:0000313" key="3">
    <source>
        <dbReference type="Proteomes" id="UP000799438"/>
    </source>
</evidence>
<dbReference type="PANTHER" id="PTHR42345:SF1">
    <property type="entry name" value="VTC DOMAIN-CONTAINING PROTEIN"/>
    <property type="match status" value="1"/>
</dbReference>
<dbReference type="GeneID" id="54303058"/>
<accession>A0A6A6BRD3</accession>
<dbReference type="EMBL" id="ML995476">
    <property type="protein sequence ID" value="KAF2146013.1"/>
    <property type="molecule type" value="Genomic_DNA"/>
</dbReference>
<feature type="region of interest" description="Disordered" evidence="1">
    <location>
        <begin position="58"/>
        <end position="81"/>
    </location>
</feature>
<evidence type="ECO:0000313" key="2">
    <source>
        <dbReference type="EMBL" id="KAF2146013.1"/>
    </source>
</evidence>
<reference evidence="2" key="1">
    <citation type="journal article" date="2020" name="Stud. Mycol.">
        <title>101 Dothideomycetes genomes: a test case for predicting lifestyles and emergence of pathogens.</title>
        <authorList>
            <person name="Haridas S."/>
            <person name="Albert R."/>
            <person name="Binder M."/>
            <person name="Bloem J."/>
            <person name="Labutti K."/>
            <person name="Salamov A."/>
            <person name="Andreopoulos B."/>
            <person name="Baker S."/>
            <person name="Barry K."/>
            <person name="Bills G."/>
            <person name="Bluhm B."/>
            <person name="Cannon C."/>
            <person name="Castanera R."/>
            <person name="Culley D."/>
            <person name="Daum C."/>
            <person name="Ezra D."/>
            <person name="Gonzalez J."/>
            <person name="Henrissat B."/>
            <person name="Kuo A."/>
            <person name="Liang C."/>
            <person name="Lipzen A."/>
            <person name="Lutzoni F."/>
            <person name="Magnuson J."/>
            <person name="Mondo S."/>
            <person name="Nolan M."/>
            <person name="Ohm R."/>
            <person name="Pangilinan J."/>
            <person name="Park H.-J."/>
            <person name="Ramirez L."/>
            <person name="Alfaro M."/>
            <person name="Sun H."/>
            <person name="Tritt A."/>
            <person name="Yoshinaga Y."/>
            <person name="Zwiers L.-H."/>
            <person name="Turgeon B."/>
            <person name="Goodwin S."/>
            <person name="Spatafora J."/>
            <person name="Crous P."/>
            <person name="Grigoriev I."/>
        </authorList>
    </citation>
    <scope>NUCLEOTIDE SEQUENCE</scope>
    <source>
        <strain evidence="2">CBS 121167</strain>
    </source>
</reference>
<dbReference type="AlphaFoldDB" id="A0A6A6BRD3"/>
<dbReference type="OrthoDB" id="6493944at2759"/>
<feature type="region of interest" description="Disordered" evidence="1">
    <location>
        <begin position="675"/>
        <end position="699"/>
    </location>
</feature>
<evidence type="ECO:0000256" key="1">
    <source>
        <dbReference type="SAM" id="MobiDB-lite"/>
    </source>
</evidence>
<gene>
    <name evidence="2" type="ORF">K452DRAFT_348667</name>
</gene>
<feature type="compositionally biased region" description="Low complexity" evidence="1">
    <location>
        <begin position="682"/>
        <end position="699"/>
    </location>
</feature>
<keyword evidence="3" id="KW-1185">Reference proteome</keyword>
<protein>
    <submittedName>
        <fullName evidence="2">Uncharacterized protein</fullName>
    </submittedName>
</protein>
<dbReference type="PANTHER" id="PTHR42345">
    <property type="entry name" value="TPR_REGION DOMAIN-CONTAINING PROTEIN"/>
    <property type="match status" value="1"/>
</dbReference>
<organism evidence="2 3">
    <name type="scientific">Aplosporella prunicola CBS 121167</name>
    <dbReference type="NCBI Taxonomy" id="1176127"/>
    <lineage>
        <taxon>Eukaryota</taxon>
        <taxon>Fungi</taxon>
        <taxon>Dikarya</taxon>
        <taxon>Ascomycota</taxon>
        <taxon>Pezizomycotina</taxon>
        <taxon>Dothideomycetes</taxon>
        <taxon>Dothideomycetes incertae sedis</taxon>
        <taxon>Botryosphaeriales</taxon>
        <taxon>Aplosporellaceae</taxon>
        <taxon>Aplosporella</taxon>
    </lineage>
</organism>
<dbReference type="RefSeq" id="XP_033401725.1">
    <property type="nucleotide sequence ID" value="XM_033545550.1"/>
</dbReference>
<sequence length="779" mass="87352">MLSAMTQPLTTTPSCSCRPPDAFGARYEDIMNGDLDHWGPRYGSPAAQWAAPHYAPPTAVDRARTQPPAKRNFSDPTSLMNPDEWALPVRHKQNGSLPYATPSLPPEGSVDSFEGEKEWPPDDYTLDSAMDLAEAEDIVCAGASTFKGFLDDAPAAPPGHYRFYAVMENEHSGRNDRCLHQHEAFKDSSLTLTGPADSAYPWVALEQPCMAYCFGRRPGTTTLNYRVSKSGSIQPTLKYGAEVKPRKIKLLHILDRLRDLERGFEDDAPEELYIYLYNNLLDDPDMNDEPHIGIERQMTDLIIILTSPDWVDFSQPKNQVVAKFFETNDHVRKQNFFHQLLLSVELYLRVHLDIHGEKAKRQLLQKLPPKVLWDLAVAQKWLENMSIMKSRTSSNQSVFSFELRKKKRQKEALKVFAQVLKWPNLAEVNYILEEKSRYEKAVEDRSADAMSWFTGVVLPGPTLPWLLMNSLIDCDKDTGPSLKYLTHVVPSSGFQYKANTYWSHRCIVGKVLGASKGVNQVAGWIGPCNYSPDLKRTECVKIRQIKTPGYKLTALDVETMKERTHPLGPEEADYPVNDYELLVPDMEDVTNDIRVEKLSFAPVKDQQPSKHGSEAPLLFDAAIVFACGGDSWPMRLKYDVDFISAYPCQGGPHVLFFDYRYKSIRVDDGLVDIHEWGPRPPRQSSSNRSSPTSSRTLSQTSIAADAAHAHIDRVLAIEALGVSDNEVFARAWCAHNGHSAVVANIKETCMACAIREAYAACVSVVIVTEGGVPGERDED</sequence>
<proteinExistence type="predicted"/>
<name>A0A6A6BRD3_9PEZI</name>